<evidence type="ECO:0000313" key="3">
    <source>
        <dbReference type="Proteomes" id="UP000002640"/>
    </source>
</evidence>
<feature type="region of interest" description="Disordered" evidence="1">
    <location>
        <begin position="146"/>
        <end position="165"/>
    </location>
</feature>
<dbReference type="KEGG" id="psoj:PHYSODRAFT_286316"/>
<evidence type="ECO:0000256" key="1">
    <source>
        <dbReference type="SAM" id="MobiDB-lite"/>
    </source>
</evidence>
<dbReference type="Proteomes" id="UP000002640">
    <property type="component" value="Unassembled WGS sequence"/>
</dbReference>
<dbReference type="GeneID" id="20640324"/>
<dbReference type="OMA" id="MCAIVQE"/>
<dbReference type="RefSeq" id="XP_009529154.1">
    <property type="nucleotide sequence ID" value="XM_009530859.1"/>
</dbReference>
<evidence type="ECO:0000313" key="2">
    <source>
        <dbReference type="EMBL" id="EGZ15405.1"/>
    </source>
</evidence>
<evidence type="ECO:0008006" key="4">
    <source>
        <dbReference type="Google" id="ProtNLM"/>
    </source>
</evidence>
<dbReference type="EMBL" id="JH159155">
    <property type="protein sequence ID" value="EGZ15405.1"/>
    <property type="molecule type" value="Genomic_DNA"/>
</dbReference>
<dbReference type="InParanoid" id="G4ZNT7"/>
<name>G4ZNT7_PHYSP</name>
<proteinExistence type="predicted"/>
<feature type="compositionally biased region" description="Polar residues" evidence="1">
    <location>
        <begin position="155"/>
        <end position="165"/>
    </location>
</feature>
<protein>
    <recommendedName>
        <fullName evidence="4">BZIP domain-containing protein</fullName>
    </recommendedName>
</protein>
<keyword evidence="3" id="KW-1185">Reference proteome</keyword>
<dbReference type="AlphaFoldDB" id="G4ZNT7"/>
<organism evidence="2 3">
    <name type="scientific">Phytophthora sojae (strain P6497)</name>
    <name type="common">Soybean stem and root rot agent</name>
    <name type="synonym">Phytophthora megasperma f. sp. glycines</name>
    <dbReference type="NCBI Taxonomy" id="1094619"/>
    <lineage>
        <taxon>Eukaryota</taxon>
        <taxon>Sar</taxon>
        <taxon>Stramenopiles</taxon>
        <taxon>Oomycota</taxon>
        <taxon>Peronosporomycetes</taxon>
        <taxon>Peronosporales</taxon>
        <taxon>Peronosporaceae</taxon>
        <taxon>Phytophthora</taxon>
    </lineage>
</organism>
<accession>G4ZNT7</accession>
<gene>
    <name evidence="2" type="ORF">PHYSODRAFT_286316</name>
</gene>
<sequence length="165" mass="18622">MSFLLSDKDQFATLGEVLAFIDSLGFDESDLAFDTNPLPHSTRDSGGVSPKVVGVIQLKTTKTKKRKGHNLSSSTRLQQCKKAEILYLRKRVLELEQQTQALKGQRERPFNQLPQDKPSADCIAIAPNTTWRELVEANYSARQRAEEENRALKSSWPTSFNRAGW</sequence>
<dbReference type="SMR" id="G4ZNT7"/>
<reference evidence="2 3" key="1">
    <citation type="journal article" date="2006" name="Science">
        <title>Phytophthora genome sequences uncover evolutionary origins and mechanisms of pathogenesis.</title>
        <authorList>
            <person name="Tyler B.M."/>
            <person name="Tripathy S."/>
            <person name="Zhang X."/>
            <person name="Dehal P."/>
            <person name="Jiang R.H."/>
            <person name="Aerts A."/>
            <person name="Arredondo F.D."/>
            <person name="Baxter L."/>
            <person name="Bensasson D."/>
            <person name="Beynon J.L."/>
            <person name="Chapman J."/>
            <person name="Damasceno C.M."/>
            <person name="Dorrance A.E."/>
            <person name="Dou D."/>
            <person name="Dickerman A.W."/>
            <person name="Dubchak I.L."/>
            <person name="Garbelotto M."/>
            <person name="Gijzen M."/>
            <person name="Gordon S.G."/>
            <person name="Govers F."/>
            <person name="Grunwald N.J."/>
            <person name="Huang W."/>
            <person name="Ivors K.L."/>
            <person name="Jones R.W."/>
            <person name="Kamoun S."/>
            <person name="Krampis K."/>
            <person name="Lamour K.H."/>
            <person name="Lee M.K."/>
            <person name="McDonald W.H."/>
            <person name="Medina M."/>
            <person name="Meijer H.J."/>
            <person name="Nordberg E.K."/>
            <person name="Maclean D.J."/>
            <person name="Ospina-Giraldo M.D."/>
            <person name="Morris P.F."/>
            <person name="Phuntumart V."/>
            <person name="Putnam N.H."/>
            <person name="Rash S."/>
            <person name="Rose J.K."/>
            <person name="Sakihama Y."/>
            <person name="Salamov A.A."/>
            <person name="Savidor A."/>
            <person name="Scheuring C.F."/>
            <person name="Smith B.M."/>
            <person name="Sobral B.W."/>
            <person name="Terry A."/>
            <person name="Torto-Alalibo T.A."/>
            <person name="Win J."/>
            <person name="Xu Z."/>
            <person name="Zhang H."/>
            <person name="Grigoriev I.V."/>
            <person name="Rokhsar D.S."/>
            <person name="Boore J.L."/>
        </authorList>
    </citation>
    <scope>NUCLEOTIDE SEQUENCE [LARGE SCALE GENOMIC DNA]</scope>
    <source>
        <strain evidence="2 3">P6497</strain>
    </source>
</reference>